<dbReference type="AlphaFoldDB" id="A0A1T4W396"/>
<dbReference type="EMBL" id="FUYB01000003">
    <property type="protein sequence ID" value="SKA71774.1"/>
    <property type="molecule type" value="Genomic_DNA"/>
</dbReference>
<reference evidence="2 3" key="1">
    <citation type="submission" date="2017-02" db="EMBL/GenBank/DDBJ databases">
        <authorList>
            <person name="Peterson S.W."/>
        </authorList>
    </citation>
    <scope>NUCLEOTIDE SEQUENCE [LARGE SCALE GENOMIC DNA]</scope>
    <source>
        <strain evidence="2 3">ATCC 49788</strain>
    </source>
</reference>
<organism evidence="2 3">
    <name type="scientific">Thiothrix eikelboomii</name>
    <dbReference type="NCBI Taxonomy" id="92487"/>
    <lineage>
        <taxon>Bacteria</taxon>
        <taxon>Pseudomonadati</taxon>
        <taxon>Pseudomonadota</taxon>
        <taxon>Gammaproteobacteria</taxon>
        <taxon>Thiotrichales</taxon>
        <taxon>Thiotrichaceae</taxon>
        <taxon>Thiothrix</taxon>
    </lineage>
</organism>
<name>A0A1T4W396_9GAMM</name>
<keyword evidence="1" id="KW-0812">Transmembrane</keyword>
<keyword evidence="1" id="KW-0472">Membrane</keyword>
<evidence type="ECO:0008006" key="4">
    <source>
        <dbReference type="Google" id="ProtNLM"/>
    </source>
</evidence>
<dbReference type="Proteomes" id="UP000190460">
    <property type="component" value="Unassembled WGS sequence"/>
</dbReference>
<keyword evidence="1" id="KW-1133">Transmembrane helix</keyword>
<keyword evidence="3" id="KW-1185">Reference proteome</keyword>
<sequence length="63" mass="7679">MISERDRDFFQPKWRRVAITAFCTAWAAFEWYGQNTFWAMIATGAAAYCYWEYIYKFEQRKDA</sequence>
<gene>
    <name evidence="2" type="ORF">SAMN02745130_00912</name>
</gene>
<dbReference type="OrthoDB" id="7362327at2"/>
<evidence type="ECO:0000256" key="1">
    <source>
        <dbReference type="SAM" id="Phobius"/>
    </source>
</evidence>
<evidence type="ECO:0000313" key="3">
    <source>
        <dbReference type="Proteomes" id="UP000190460"/>
    </source>
</evidence>
<accession>A0A1T4W396</accession>
<feature type="transmembrane region" description="Helical" evidence="1">
    <location>
        <begin position="37"/>
        <end position="55"/>
    </location>
</feature>
<dbReference type="RefSeq" id="WP_078921401.1">
    <property type="nucleotide sequence ID" value="NZ_FUYB01000003.1"/>
</dbReference>
<evidence type="ECO:0000313" key="2">
    <source>
        <dbReference type="EMBL" id="SKA71774.1"/>
    </source>
</evidence>
<proteinExistence type="predicted"/>
<protein>
    <recommendedName>
        <fullName evidence="4">DUF3329 domain-containing protein</fullName>
    </recommendedName>
</protein>